<proteinExistence type="predicted"/>
<reference evidence="1 2" key="1">
    <citation type="submission" date="2023-08" db="EMBL/GenBank/DDBJ databases">
        <title>Streptococcus ruminantium-associated sheep mastitis outbreak detected in Italy is distinct from bovine isolates.</title>
        <authorList>
            <person name="Rosa M.N."/>
            <person name="Vezina B."/>
            <person name="Tola S."/>
        </authorList>
    </citation>
    <scope>NUCLEOTIDE SEQUENCE [LARGE SCALE GENOMIC DNA]</scope>
    <source>
        <strain evidence="1 2">OM6730</strain>
    </source>
</reference>
<evidence type="ECO:0000313" key="2">
    <source>
        <dbReference type="Proteomes" id="UP001228446"/>
    </source>
</evidence>
<accession>A0ABU1B5W2</accession>
<organism evidence="1 2">
    <name type="scientific">Streptococcus ruminantium</name>
    <dbReference type="NCBI Taxonomy" id="1917441"/>
    <lineage>
        <taxon>Bacteria</taxon>
        <taxon>Bacillati</taxon>
        <taxon>Bacillota</taxon>
        <taxon>Bacilli</taxon>
        <taxon>Lactobacillales</taxon>
        <taxon>Streptococcaceae</taxon>
        <taxon>Streptococcus</taxon>
    </lineage>
</organism>
<dbReference type="EMBL" id="JAVIBX010000053">
    <property type="protein sequence ID" value="MDQ8834051.1"/>
    <property type="molecule type" value="Genomic_DNA"/>
</dbReference>
<name>A0ABU1B5W2_9STRE</name>
<sequence>MVKAYKKPEFKTVTFEVEDVITTSNGVATPAPPAEERLIPS</sequence>
<dbReference type="Proteomes" id="UP001228446">
    <property type="component" value="Unassembled WGS sequence"/>
</dbReference>
<evidence type="ECO:0000313" key="1">
    <source>
        <dbReference type="EMBL" id="MDQ8834051.1"/>
    </source>
</evidence>
<dbReference type="RefSeq" id="WP_308937877.1">
    <property type="nucleotide sequence ID" value="NZ_JAVIBQ010000049.1"/>
</dbReference>
<keyword evidence="2" id="KW-1185">Reference proteome</keyword>
<gene>
    <name evidence="1" type="ORF">RFF62_09755</name>
</gene>
<protein>
    <submittedName>
        <fullName evidence="1">Uncharacterized protein</fullName>
    </submittedName>
</protein>
<comment type="caution">
    <text evidence="1">The sequence shown here is derived from an EMBL/GenBank/DDBJ whole genome shotgun (WGS) entry which is preliminary data.</text>
</comment>